<sequence length="462" mass="48228">MQTIKTAAIVVLLMSVVYGAWVSLTTPPESLPPDVADMIVMDQTGEFPLESALPPSLGDLEINTGTASTDFGDSSDVAFGAAGNGGLATDQIGIAMPSDSGFANNTGNSDSGFAQSPTDTSVAAAGNAPIAQIASADPGFTTTLTDRVPQTTDFPAAPQISTSVDPMTGYQTTGRTFQMPDPSQLDPSQLTPSAANSLMSNGSQQRPSGISDDNVAQVSAIGNSLGLDAGTNVGLDNAIRTADAQYAKDQLKEALSTLSIFYSTPNLSGEQRSDLLSRLDPLAAAVIYSGNHLLERPHRVMSDETLVKIAQRYEVPWQLLANINQVRDPIAVLPGTELKVVRGPFRAEVDLKLRELTLFLGDLYAGRFPIGVGNDPAPKPGTYTVQDKQTSKVFYDASGSALPPGSPGNPYGGAWIDLGGNLCIHGSPNTTTPDSKGCISLSSDYADDLYGILSHGSTVTIK</sequence>
<dbReference type="SUPFAM" id="SSF141523">
    <property type="entry name" value="L,D-transpeptidase catalytic domain-like"/>
    <property type="match status" value="1"/>
</dbReference>
<dbReference type="GO" id="GO:0018104">
    <property type="term" value="P:peptidoglycan-protein cross-linking"/>
    <property type="evidence" value="ECO:0007669"/>
    <property type="project" value="TreeGrafter"/>
</dbReference>
<dbReference type="SMART" id="SM00257">
    <property type="entry name" value="LysM"/>
    <property type="match status" value="1"/>
</dbReference>
<evidence type="ECO:0000313" key="11">
    <source>
        <dbReference type="EMBL" id="KAA1262512.1"/>
    </source>
</evidence>
<evidence type="ECO:0000256" key="4">
    <source>
        <dbReference type="ARBA" id="ARBA00022960"/>
    </source>
</evidence>
<feature type="active site" description="Nucleophile" evidence="7">
    <location>
        <position position="438"/>
    </location>
</feature>
<dbReference type="InterPro" id="IPR018392">
    <property type="entry name" value="LysM"/>
</dbReference>
<accession>A0A5B1CQ42</accession>
<dbReference type="RefSeq" id="WP_235033471.1">
    <property type="nucleotide sequence ID" value="NZ_LWSK01000004.1"/>
</dbReference>
<dbReference type="SUPFAM" id="SSF54106">
    <property type="entry name" value="LysM domain"/>
    <property type="match status" value="1"/>
</dbReference>
<dbReference type="Pfam" id="PF01476">
    <property type="entry name" value="LysM"/>
    <property type="match status" value="1"/>
</dbReference>
<feature type="compositionally biased region" description="Polar residues" evidence="8">
    <location>
        <begin position="185"/>
        <end position="208"/>
    </location>
</feature>
<keyword evidence="4 7" id="KW-0133">Cell shape</keyword>
<comment type="similarity">
    <text evidence="2">Belongs to the YkuD family.</text>
</comment>
<feature type="region of interest" description="Disordered" evidence="8">
    <location>
        <begin position="137"/>
        <end position="211"/>
    </location>
</feature>
<dbReference type="InterPro" id="IPR005490">
    <property type="entry name" value="LD_TPept_cat_dom"/>
</dbReference>
<feature type="domain" description="LysM" evidence="9">
    <location>
        <begin position="296"/>
        <end position="340"/>
    </location>
</feature>
<organism evidence="11 12">
    <name type="scientific">Rubripirellula obstinata</name>
    <dbReference type="NCBI Taxonomy" id="406547"/>
    <lineage>
        <taxon>Bacteria</taxon>
        <taxon>Pseudomonadati</taxon>
        <taxon>Planctomycetota</taxon>
        <taxon>Planctomycetia</taxon>
        <taxon>Pirellulales</taxon>
        <taxon>Pirellulaceae</taxon>
        <taxon>Rubripirellula</taxon>
    </lineage>
</organism>
<evidence type="ECO:0000256" key="3">
    <source>
        <dbReference type="ARBA" id="ARBA00022679"/>
    </source>
</evidence>
<dbReference type="PROSITE" id="PS52029">
    <property type="entry name" value="LD_TPASE"/>
    <property type="match status" value="1"/>
</dbReference>
<dbReference type="PANTHER" id="PTHR30582:SF30">
    <property type="entry name" value="BLR4375 PROTEIN"/>
    <property type="match status" value="1"/>
</dbReference>
<evidence type="ECO:0000256" key="7">
    <source>
        <dbReference type="PROSITE-ProRule" id="PRU01373"/>
    </source>
</evidence>
<evidence type="ECO:0000259" key="9">
    <source>
        <dbReference type="PROSITE" id="PS51782"/>
    </source>
</evidence>
<dbReference type="UniPathway" id="UPA00219"/>
<evidence type="ECO:0000256" key="1">
    <source>
        <dbReference type="ARBA" id="ARBA00004752"/>
    </source>
</evidence>
<reference evidence="11 12" key="1">
    <citation type="submission" date="2019-08" db="EMBL/GenBank/DDBJ databases">
        <title>Deep-cultivation of Planctomycetes and their phenomic and genomic characterization uncovers novel biology.</title>
        <authorList>
            <person name="Wiegand S."/>
            <person name="Jogler M."/>
            <person name="Boedeker C."/>
            <person name="Pinto D."/>
            <person name="Vollmers J."/>
            <person name="Rivas-Marin E."/>
            <person name="Kohn T."/>
            <person name="Peeters S.H."/>
            <person name="Heuer A."/>
            <person name="Rast P."/>
            <person name="Oberbeckmann S."/>
            <person name="Bunk B."/>
            <person name="Jeske O."/>
            <person name="Meyerdierks A."/>
            <person name="Storesund J.E."/>
            <person name="Kallscheuer N."/>
            <person name="Luecker S."/>
            <person name="Lage O.M."/>
            <person name="Pohl T."/>
            <person name="Merkel B.J."/>
            <person name="Hornburger P."/>
            <person name="Mueller R.-W."/>
            <person name="Bruemmer F."/>
            <person name="Labrenz M."/>
            <person name="Spormann A.M."/>
            <person name="Op Den Camp H."/>
            <person name="Overmann J."/>
            <person name="Amann R."/>
            <person name="Jetten M.S.M."/>
            <person name="Mascher T."/>
            <person name="Medema M.H."/>
            <person name="Devos D.P."/>
            <person name="Kaster A.-K."/>
            <person name="Ovreas L."/>
            <person name="Rohde M."/>
            <person name="Galperin M.Y."/>
            <person name="Jogler C."/>
        </authorList>
    </citation>
    <scope>NUCLEOTIDE SEQUENCE [LARGE SCALE GENOMIC DNA]</scope>
    <source>
        <strain evidence="11 12">LF1</strain>
    </source>
</reference>
<dbReference type="GO" id="GO:0016740">
    <property type="term" value="F:transferase activity"/>
    <property type="evidence" value="ECO:0007669"/>
    <property type="project" value="UniProtKB-KW"/>
</dbReference>
<dbReference type="InterPro" id="IPR050979">
    <property type="entry name" value="LD-transpeptidase"/>
</dbReference>
<dbReference type="GO" id="GO:0008360">
    <property type="term" value="P:regulation of cell shape"/>
    <property type="evidence" value="ECO:0007669"/>
    <property type="project" value="UniProtKB-UniRule"/>
</dbReference>
<gene>
    <name evidence="11" type="ORF">LF1_50770</name>
</gene>
<dbReference type="Proteomes" id="UP000322699">
    <property type="component" value="Unassembled WGS sequence"/>
</dbReference>
<dbReference type="EMBL" id="VRLW01000001">
    <property type="protein sequence ID" value="KAA1262512.1"/>
    <property type="molecule type" value="Genomic_DNA"/>
</dbReference>
<comment type="pathway">
    <text evidence="1 7">Cell wall biogenesis; peptidoglycan biosynthesis.</text>
</comment>
<keyword evidence="6 7" id="KW-0961">Cell wall biogenesis/degradation</keyword>
<dbReference type="GO" id="GO:0071555">
    <property type="term" value="P:cell wall organization"/>
    <property type="evidence" value="ECO:0007669"/>
    <property type="project" value="UniProtKB-UniRule"/>
</dbReference>
<dbReference type="InterPro" id="IPR038063">
    <property type="entry name" value="Transpep_catalytic_dom"/>
</dbReference>
<evidence type="ECO:0000256" key="2">
    <source>
        <dbReference type="ARBA" id="ARBA00005992"/>
    </source>
</evidence>
<evidence type="ECO:0000256" key="5">
    <source>
        <dbReference type="ARBA" id="ARBA00022984"/>
    </source>
</evidence>
<feature type="domain" description="L,D-TPase catalytic" evidence="10">
    <location>
        <begin position="345"/>
        <end position="462"/>
    </location>
</feature>
<keyword evidence="12" id="KW-1185">Reference proteome</keyword>
<evidence type="ECO:0000313" key="12">
    <source>
        <dbReference type="Proteomes" id="UP000322699"/>
    </source>
</evidence>
<feature type="compositionally biased region" description="Polar residues" evidence="8">
    <location>
        <begin position="140"/>
        <end position="176"/>
    </location>
</feature>
<evidence type="ECO:0000256" key="6">
    <source>
        <dbReference type="ARBA" id="ARBA00023316"/>
    </source>
</evidence>
<dbReference type="PROSITE" id="PS51782">
    <property type="entry name" value="LYSM"/>
    <property type="match status" value="1"/>
</dbReference>
<proteinExistence type="inferred from homology"/>
<dbReference type="Pfam" id="PF03734">
    <property type="entry name" value="YkuD"/>
    <property type="match status" value="1"/>
</dbReference>
<dbReference type="CDD" id="cd16913">
    <property type="entry name" value="YkuD_like"/>
    <property type="match status" value="1"/>
</dbReference>
<dbReference type="Gene3D" id="2.40.440.10">
    <property type="entry name" value="L,D-transpeptidase catalytic domain-like"/>
    <property type="match status" value="1"/>
</dbReference>
<name>A0A5B1CQ42_9BACT</name>
<keyword evidence="5 7" id="KW-0573">Peptidoglycan synthesis</keyword>
<dbReference type="AlphaFoldDB" id="A0A5B1CQ42"/>
<comment type="caution">
    <text evidence="11">The sequence shown here is derived from an EMBL/GenBank/DDBJ whole genome shotgun (WGS) entry which is preliminary data.</text>
</comment>
<dbReference type="InterPro" id="IPR036779">
    <property type="entry name" value="LysM_dom_sf"/>
</dbReference>
<dbReference type="PANTHER" id="PTHR30582">
    <property type="entry name" value="L,D-TRANSPEPTIDASE"/>
    <property type="match status" value="1"/>
</dbReference>
<evidence type="ECO:0000259" key="10">
    <source>
        <dbReference type="PROSITE" id="PS52029"/>
    </source>
</evidence>
<dbReference type="GO" id="GO:0071972">
    <property type="term" value="F:peptidoglycan L,D-transpeptidase activity"/>
    <property type="evidence" value="ECO:0007669"/>
    <property type="project" value="TreeGrafter"/>
</dbReference>
<dbReference type="GO" id="GO:0005576">
    <property type="term" value="C:extracellular region"/>
    <property type="evidence" value="ECO:0007669"/>
    <property type="project" value="TreeGrafter"/>
</dbReference>
<protein>
    <submittedName>
        <fullName evidence="11">L,D-transpeptidase catalytic domain</fullName>
    </submittedName>
</protein>
<evidence type="ECO:0000256" key="8">
    <source>
        <dbReference type="SAM" id="MobiDB-lite"/>
    </source>
</evidence>
<feature type="active site" description="Proton donor/acceptor" evidence="7">
    <location>
        <position position="425"/>
    </location>
</feature>
<dbReference type="CDD" id="cd00118">
    <property type="entry name" value="LysM"/>
    <property type="match status" value="1"/>
</dbReference>
<dbReference type="Gene3D" id="3.10.350.10">
    <property type="entry name" value="LysM domain"/>
    <property type="match status" value="1"/>
</dbReference>
<keyword evidence="3" id="KW-0808">Transferase</keyword>